<dbReference type="PANTHER" id="PTHR12483">
    <property type="entry name" value="SOLUTE CARRIER FAMILY 31 COPPER TRANSPORTERS"/>
    <property type="match status" value="1"/>
</dbReference>
<reference evidence="6" key="1">
    <citation type="submission" date="2020-11" db="EMBL/GenBank/DDBJ databases">
        <authorList>
            <consortium name="DOE Joint Genome Institute"/>
            <person name="Ahrendt S."/>
            <person name="Riley R."/>
            <person name="Andreopoulos W."/>
            <person name="Labutti K."/>
            <person name="Pangilinan J."/>
            <person name="Ruiz-Duenas F.J."/>
            <person name="Barrasa J.M."/>
            <person name="Sanchez-Garcia M."/>
            <person name="Camarero S."/>
            <person name="Miyauchi S."/>
            <person name="Serrano A."/>
            <person name="Linde D."/>
            <person name="Babiker R."/>
            <person name="Drula E."/>
            <person name="Ayuso-Fernandez I."/>
            <person name="Pacheco R."/>
            <person name="Padilla G."/>
            <person name="Ferreira P."/>
            <person name="Barriuso J."/>
            <person name="Kellner H."/>
            <person name="Castanera R."/>
            <person name="Alfaro M."/>
            <person name="Ramirez L."/>
            <person name="Pisabarro A.G."/>
            <person name="Kuo A."/>
            <person name="Tritt A."/>
            <person name="Lipzen A."/>
            <person name="He G."/>
            <person name="Yan M."/>
            <person name="Ng V."/>
            <person name="Cullen D."/>
            <person name="Martin F."/>
            <person name="Rosso M.-N."/>
            <person name="Henrissat B."/>
            <person name="Hibbett D."/>
            <person name="Martinez A.T."/>
            <person name="Grigoriev I.V."/>
        </authorList>
    </citation>
    <scope>NUCLEOTIDE SEQUENCE</scope>
    <source>
        <strain evidence="6">CBS 506.95</strain>
    </source>
</reference>
<keyword evidence="7" id="KW-1185">Reference proteome</keyword>
<evidence type="ECO:0000256" key="3">
    <source>
        <dbReference type="ARBA" id="ARBA00022989"/>
    </source>
</evidence>
<evidence type="ECO:0000256" key="5">
    <source>
        <dbReference type="RuleBase" id="RU367022"/>
    </source>
</evidence>
<dbReference type="Pfam" id="PF04145">
    <property type="entry name" value="Ctr"/>
    <property type="match status" value="1"/>
</dbReference>
<evidence type="ECO:0000256" key="4">
    <source>
        <dbReference type="ARBA" id="ARBA00023136"/>
    </source>
</evidence>
<feature type="transmembrane region" description="Helical" evidence="5">
    <location>
        <begin position="155"/>
        <end position="181"/>
    </location>
</feature>
<dbReference type="AlphaFoldDB" id="A0A9P6EV94"/>
<dbReference type="Proteomes" id="UP000807306">
    <property type="component" value="Unassembled WGS sequence"/>
</dbReference>
<dbReference type="InterPro" id="IPR007274">
    <property type="entry name" value="Cop_transporter"/>
</dbReference>
<dbReference type="EMBL" id="MU157824">
    <property type="protein sequence ID" value="KAF9535572.1"/>
    <property type="molecule type" value="Genomic_DNA"/>
</dbReference>
<dbReference type="GO" id="GO:0005886">
    <property type="term" value="C:plasma membrane"/>
    <property type="evidence" value="ECO:0007669"/>
    <property type="project" value="TreeGrafter"/>
</dbReference>
<evidence type="ECO:0000313" key="6">
    <source>
        <dbReference type="EMBL" id="KAF9535572.1"/>
    </source>
</evidence>
<keyword evidence="5" id="KW-0406">Ion transport</keyword>
<evidence type="ECO:0000256" key="2">
    <source>
        <dbReference type="ARBA" id="ARBA00022692"/>
    </source>
</evidence>
<dbReference type="PANTHER" id="PTHR12483:SF27">
    <property type="entry name" value="COPPER TRANSPORT PROTEIN CTR1"/>
    <property type="match status" value="1"/>
</dbReference>
<gene>
    <name evidence="6" type="ORF">CPB83DRAFT_888266</name>
</gene>
<comment type="similarity">
    <text evidence="5">Belongs to the copper transporter (Ctr) (TC 1.A.56) family. SLC31A subfamily.</text>
</comment>
<sequence>MDGMDHGSSGTDSSSMMVPYLHFAGGDNLLFKAWAPKSSGTIAGACIGLAVLAILERWVHALRSIFTVHWHTRALAMCAERDRALMEHLHASTESERDSALASDEDAIESVDRYPSIQPTTSPVTQRYPHLRRTVAPFIAAFDVPRGLLYIFQMILAYTLMLAVMTFQAAYIIAIIVGLGLGEILFGRAGHLSGGH</sequence>
<comment type="subcellular location">
    <subcellularLocation>
        <location evidence="1 5">Membrane</location>
        <topology evidence="1 5">Multi-pass membrane protein</topology>
    </subcellularLocation>
</comment>
<protein>
    <recommendedName>
        <fullName evidence="5">Copper transport protein</fullName>
    </recommendedName>
</protein>
<name>A0A9P6EV94_9AGAR</name>
<organism evidence="6 7">
    <name type="scientific">Crepidotus variabilis</name>
    <dbReference type="NCBI Taxonomy" id="179855"/>
    <lineage>
        <taxon>Eukaryota</taxon>
        <taxon>Fungi</taxon>
        <taxon>Dikarya</taxon>
        <taxon>Basidiomycota</taxon>
        <taxon>Agaricomycotina</taxon>
        <taxon>Agaricomycetes</taxon>
        <taxon>Agaricomycetidae</taxon>
        <taxon>Agaricales</taxon>
        <taxon>Agaricineae</taxon>
        <taxon>Crepidotaceae</taxon>
        <taxon>Crepidotus</taxon>
    </lineage>
</organism>
<keyword evidence="3 5" id="KW-1133">Transmembrane helix</keyword>
<accession>A0A9P6EV94</accession>
<dbReference type="GO" id="GO:0005375">
    <property type="term" value="F:copper ion transmembrane transporter activity"/>
    <property type="evidence" value="ECO:0007669"/>
    <property type="project" value="UniProtKB-UniRule"/>
</dbReference>
<keyword evidence="5" id="KW-0187">Copper transport</keyword>
<dbReference type="OrthoDB" id="73901at2759"/>
<keyword evidence="4 5" id="KW-0472">Membrane</keyword>
<keyword evidence="5" id="KW-0813">Transport</keyword>
<proteinExistence type="inferred from homology"/>
<comment type="caution">
    <text evidence="6">The sequence shown here is derived from an EMBL/GenBank/DDBJ whole genome shotgun (WGS) entry which is preliminary data.</text>
</comment>
<keyword evidence="2 5" id="KW-0812">Transmembrane</keyword>
<evidence type="ECO:0000313" key="7">
    <source>
        <dbReference type="Proteomes" id="UP000807306"/>
    </source>
</evidence>
<keyword evidence="5" id="KW-0186">Copper</keyword>
<feature type="transmembrane region" description="Helical" evidence="5">
    <location>
        <begin position="38"/>
        <end position="55"/>
    </location>
</feature>
<evidence type="ECO:0000256" key="1">
    <source>
        <dbReference type="ARBA" id="ARBA00004141"/>
    </source>
</evidence>